<evidence type="ECO:0000313" key="1">
    <source>
        <dbReference type="EMBL" id="HCE18600.1"/>
    </source>
</evidence>
<dbReference type="EMBL" id="DPBP01000048">
    <property type="protein sequence ID" value="HCE18600.1"/>
    <property type="molecule type" value="Genomic_DNA"/>
</dbReference>
<reference evidence="1 2" key="1">
    <citation type="journal article" date="2018" name="Nat. Biotechnol.">
        <title>A standardized bacterial taxonomy based on genome phylogeny substantially revises the tree of life.</title>
        <authorList>
            <person name="Parks D.H."/>
            <person name="Chuvochina M."/>
            <person name="Waite D.W."/>
            <person name="Rinke C."/>
            <person name="Skarshewski A."/>
            <person name="Chaumeil P.A."/>
            <person name="Hugenholtz P."/>
        </authorList>
    </citation>
    <scope>NUCLEOTIDE SEQUENCE [LARGE SCALE GENOMIC DNA]</scope>
    <source>
        <strain evidence="1">UBA8781</strain>
    </source>
</reference>
<dbReference type="AlphaFoldDB" id="A0A3D1JJ48"/>
<evidence type="ECO:0000313" key="2">
    <source>
        <dbReference type="Proteomes" id="UP000264141"/>
    </source>
</evidence>
<sequence length="114" mass="13199">MKEQILNFVRERRHVSFAELERLLGDAMVGDCDITLLDENVILWSGVSEQFAETFNDLVRTGAVRLKPTSLFVYLVDGKALTLPLVKGRYHYKQPHWFPVVLDVPERNGRENRN</sequence>
<comment type="caution">
    <text evidence="1">The sequence shown here is derived from an EMBL/GenBank/DDBJ whole genome shotgun (WGS) entry which is preliminary data.</text>
</comment>
<organism evidence="1 2">
    <name type="scientific">Anaerolinea thermolimosa</name>
    <dbReference type="NCBI Taxonomy" id="229919"/>
    <lineage>
        <taxon>Bacteria</taxon>
        <taxon>Bacillati</taxon>
        <taxon>Chloroflexota</taxon>
        <taxon>Anaerolineae</taxon>
        <taxon>Anaerolineales</taxon>
        <taxon>Anaerolineaceae</taxon>
        <taxon>Anaerolinea</taxon>
    </lineage>
</organism>
<protein>
    <submittedName>
        <fullName evidence="1">Uncharacterized protein</fullName>
    </submittedName>
</protein>
<dbReference type="Proteomes" id="UP000264141">
    <property type="component" value="Unassembled WGS sequence"/>
</dbReference>
<name>A0A3D1JJ48_9CHLR</name>
<proteinExistence type="predicted"/>
<gene>
    <name evidence="1" type="ORF">DEQ80_12150</name>
</gene>
<accession>A0A3D1JJ48</accession>